<dbReference type="PROSITE" id="PS00356">
    <property type="entry name" value="HTH_LACI_1"/>
    <property type="match status" value="1"/>
</dbReference>
<proteinExistence type="predicted"/>
<dbReference type="GO" id="GO:0000976">
    <property type="term" value="F:transcription cis-regulatory region binding"/>
    <property type="evidence" value="ECO:0007669"/>
    <property type="project" value="TreeGrafter"/>
</dbReference>
<dbReference type="Pfam" id="PF00356">
    <property type="entry name" value="LacI"/>
    <property type="match status" value="1"/>
</dbReference>
<feature type="domain" description="HTH lacI-type" evidence="5">
    <location>
        <begin position="1"/>
        <end position="53"/>
    </location>
</feature>
<dbReference type="Gene3D" id="1.10.260.40">
    <property type="entry name" value="lambda repressor-like DNA-binding domains"/>
    <property type="match status" value="1"/>
</dbReference>
<dbReference type="InterPro" id="IPR000843">
    <property type="entry name" value="HTH_LacI"/>
</dbReference>
<organism evidence="6">
    <name type="scientific">Kitasatospora camelliae</name>
    <dbReference type="NCBI Taxonomy" id="3156397"/>
    <lineage>
        <taxon>Bacteria</taxon>
        <taxon>Bacillati</taxon>
        <taxon>Actinomycetota</taxon>
        <taxon>Actinomycetes</taxon>
        <taxon>Kitasatosporales</taxon>
        <taxon>Streptomycetaceae</taxon>
        <taxon>Kitasatospora</taxon>
    </lineage>
</organism>
<feature type="region of interest" description="Disordered" evidence="4">
    <location>
        <begin position="304"/>
        <end position="327"/>
    </location>
</feature>
<gene>
    <name evidence="6" type="ORF">ABWK59_33675</name>
</gene>
<evidence type="ECO:0000313" key="6">
    <source>
        <dbReference type="EMBL" id="XCM83521.1"/>
    </source>
</evidence>
<dbReference type="PANTHER" id="PTHR30146:SF109">
    <property type="entry name" value="HTH-TYPE TRANSCRIPTIONAL REGULATOR GALS"/>
    <property type="match status" value="1"/>
</dbReference>
<evidence type="ECO:0000259" key="5">
    <source>
        <dbReference type="PROSITE" id="PS50932"/>
    </source>
</evidence>
<sequence>MKDVAALAGVGLKTVSRVVNGEPGVREETATKVRAAIEQLRFRRNDGARLLRQGSRTRSIGLILEDLADPFYALLSRAVEDVARAHGSLLLIGSSAEDPVRERELALDFCARRVDGLIIVPTSGDHGYLADELAAGTAVVCADRPAAGLPVDTVLADNRSGAADGVGHLIRQGHRRIGYLGDALGIYTAIERLDGYREAMAAAGYGIGEHWVAMGKPDPLGVRFALDRMLSGPEPVTALMCGNSRTTVAVLRELSTRPSSPALVGFDDFELADMLPTPVTVVAQDPATMGRMAAGLLFRRMDGEQAQPQQLQIPTRLIQRGSGERSL</sequence>
<keyword evidence="1" id="KW-0805">Transcription regulation</keyword>
<dbReference type="KEGG" id="kcm:ABWK59_33675"/>
<dbReference type="AlphaFoldDB" id="A0AAU8K853"/>
<dbReference type="PROSITE" id="PS50932">
    <property type="entry name" value="HTH_LACI_2"/>
    <property type="match status" value="1"/>
</dbReference>
<dbReference type="CDD" id="cd01392">
    <property type="entry name" value="HTH_LacI"/>
    <property type="match status" value="1"/>
</dbReference>
<dbReference type="PANTHER" id="PTHR30146">
    <property type="entry name" value="LACI-RELATED TRANSCRIPTIONAL REPRESSOR"/>
    <property type="match status" value="1"/>
</dbReference>
<reference evidence="6" key="1">
    <citation type="submission" date="2024-06" db="EMBL/GenBank/DDBJ databases">
        <title>The genome sequences of Kitasatospora sp. strain HUAS MG31.</title>
        <authorList>
            <person name="Mo P."/>
        </authorList>
    </citation>
    <scope>NUCLEOTIDE SEQUENCE</scope>
    <source>
        <strain evidence="6">HUAS MG31</strain>
    </source>
</reference>
<dbReference type="Pfam" id="PF13377">
    <property type="entry name" value="Peripla_BP_3"/>
    <property type="match status" value="1"/>
</dbReference>
<dbReference type="InterPro" id="IPR028082">
    <property type="entry name" value="Peripla_BP_I"/>
</dbReference>
<accession>A0AAU8K853</accession>
<dbReference type="InterPro" id="IPR046335">
    <property type="entry name" value="LacI/GalR-like_sensor"/>
</dbReference>
<evidence type="ECO:0000256" key="3">
    <source>
        <dbReference type="ARBA" id="ARBA00023163"/>
    </source>
</evidence>
<keyword evidence="2 6" id="KW-0238">DNA-binding</keyword>
<name>A0AAU8K853_9ACTN</name>
<evidence type="ECO:0000256" key="4">
    <source>
        <dbReference type="SAM" id="MobiDB-lite"/>
    </source>
</evidence>
<dbReference type="SUPFAM" id="SSF47413">
    <property type="entry name" value="lambda repressor-like DNA-binding domains"/>
    <property type="match status" value="1"/>
</dbReference>
<dbReference type="SUPFAM" id="SSF53822">
    <property type="entry name" value="Periplasmic binding protein-like I"/>
    <property type="match status" value="1"/>
</dbReference>
<dbReference type="InterPro" id="IPR010982">
    <property type="entry name" value="Lambda_DNA-bd_dom_sf"/>
</dbReference>
<keyword evidence="3" id="KW-0804">Transcription</keyword>
<evidence type="ECO:0000256" key="2">
    <source>
        <dbReference type="ARBA" id="ARBA00023125"/>
    </source>
</evidence>
<protein>
    <submittedName>
        <fullName evidence="6">LacI family DNA-binding transcriptional regulator</fullName>
    </submittedName>
</protein>
<dbReference type="GO" id="GO:0003700">
    <property type="term" value="F:DNA-binding transcription factor activity"/>
    <property type="evidence" value="ECO:0007669"/>
    <property type="project" value="TreeGrafter"/>
</dbReference>
<evidence type="ECO:0000256" key="1">
    <source>
        <dbReference type="ARBA" id="ARBA00023015"/>
    </source>
</evidence>
<dbReference type="Gene3D" id="3.40.50.2300">
    <property type="match status" value="2"/>
</dbReference>
<dbReference type="EMBL" id="CP159872">
    <property type="protein sequence ID" value="XCM83521.1"/>
    <property type="molecule type" value="Genomic_DNA"/>
</dbReference>
<dbReference type="SMART" id="SM00354">
    <property type="entry name" value="HTH_LACI"/>
    <property type="match status" value="1"/>
</dbReference>